<dbReference type="InterPro" id="IPR029055">
    <property type="entry name" value="Ntn_hydrolases_N"/>
</dbReference>
<dbReference type="InterPro" id="IPR010430">
    <property type="entry name" value="DUF1028"/>
</dbReference>
<proteinExistence type="predicted"/>
<dbReference type="AlphaFoldDB" id="A0A369T5R6"/>
<dbReference type="PANTHER" id="PTHR39328">
    <property type="entry name" value="BLL2871 PROTEIN"/>
    <property type="match status" value="1"/>
</dbReference>
<evidence type="ECO:0000313" key="1">
    <source>
        <dbReference type="EMBL" id="RDD60660.1"/>
    </source>
</evidence>
<dbReference type="EMBL" id="QPMH01000022">
    <property type="protein sequence ID" value="RDD60660.1"/>
    <property type="molecule type" value="Genomic_DNA"/>
</dbReference>
<dbReference type="Pfam" id="PF06267">
    <property type="entry name" value="DUF1028"/>
    <property type="match status" value="1"/>
</dbReference>
<gene>
    <name evidence="1" type="ORF">DRB17_17065</name>
</gene>
<reference evidence="1 2" key="1">
    <citation type="submission" date="2018-07" db="EMBL/GenBank/DDBJ databases">
        <title>Venubactetium sediminum gen. nov., sp. nov., isolated from a marine solar saltern.</title>
        <authorList>
            <person name="Wang S."/>
        </authorList>
    </citation>
    <scope>NUCLEOTIDE SEQUENCE [LARGE SCALE GENOMIC DNA]</scope>
    <source>
        <strain evidence="1 2">WD2A32</strain>
    </source>
</reference>
<dbReference type="PANTHER" id="PTHR39328:SF1">
    <property type="entry name" value="BLL2871 PROTEIN"/>
    <property type="match status" value="1"/>
</dbReference>
<evidence type="ECO:0000313" key="2">
    <source>
        <dbReference type="Proteomes" id="UP000253941"/>
    </source>
</evidence>
<keyword evidence="2" id="KW-1185">Reference proteome</keyword>
<protein>
    <submittedName>
        <fullName evidence="1">DUF1028 domain-containing protein</fullName>
    </submittedName>
</protein>
<dbReference type="SUPFAM" id="SSF56235">
    <property type="entry name" value="N-terminal nucleophile aminohydrolases (Ntn hydrolases)"/>
    <property type="match status" value="1"/>
</dbReference>
<dbReference type="Gene3D" id="3.60.20.10">
    <property type="entry name" value="Glutamine Phosphoribosylpyrophosphate, subunit 1, domain 1"/>
    <property type="match status" value="1"/>
</dbReference>
<sequence>MRKARMTFSIVAREPSSGRLGVAVTTCHFAVGATVPFARAGCGGLATQASTNPLYGVDGLLLLEQGMSAAEVVSRLTGADRGREHRQVIVVGANGDTAGWTGEETVGWAGHKTADSVAVAGNMLTGPHVVDATLAAYRNATGGELADRLLGALQAGEAKGGDKRGRQSAALYIVDTEPYAALDLRVDNHADPLGELAVLLRESRQPYVADFRASLPTRHNPHSY</sequence>
<name>A0A369T5R6_9PROT</name>
<organism evidence="1 2">
    <name type="scientific">Ferruginivarius sediminum</name>
    <dbReference type="NCBI Taxonomy" id="2661937"/>
    <lineage>
        <taxon>Bacteria</taxon>
        <taxon>Pseudomonadati</taxon>
        <taxon>Pseudomonadota</taxon>
        <taxon>Alphaproteobacteria</taxon>
        <taxon>Rhodospirillales</taxon>
        <taxon>Rhodospirillaceae</taxon>
        <taxon>Ferruginivarius</taxon>
    </lineage>
</organism>
<dbReference type="Proteomes" id="UP000253941">
    <property type="component" value="Unassembled WGS sequence"/>
</dbReference>
<comment type="caution">
    <text evidence="1">The sequence shown here is derived from an EMBL/GenBank/DDBJ whole genome shotgun (WGS) entry which is preliminary data.</text>
</comment>
<accession>A0A369T5R6</accession>